<evidence type="ECO:0000313" key="6">
    <source>
        <dbReference type="Proteomes" id="UP001596504"/>
    </source>
</evidence>
<accession>A0ABW2LBN7</accession>
<evidence type="ECO:0000313" key="5">
    <source>
        <dbReference type="EMBL" id="MFC7339901.1"/>
    </source>
</evidence>
<name>A0ABW2LBN7_9PSEU</name>
<dbReference type="Proteomes" id="UP001596504">
    <property type="component" value="Unassembled WGS sequence"/>
</dbReference>
<gene>
    <name evidence="5" type="ORF">ACFQRI_00645</name>
</gene>
<dbReference type="SUPFAM" id="SSF46785">
    <property type="entry name" value="Winged helix' DNA-binding domain"/>
    <property type="match status" value="1"/>
</dbReference>
<dbReference type="Gene3D" id="1.10.10.10">
    <property type="entry name" value="Winged helix-like DNA-binding domain superfamily/Winged helix DNA-binding domain"/>
    <property type="match status" value="1"/>
</dbReference>
<keyword evidence="4" id="KW-0804">Transcription</keyword>
<evidence type="ECO:0000256" key="4">
    <source>
        <dbReference type="ARBA" id="ARBA00023163"/>
    </source>
</evidence>
<comment type="caution">
    <text evidence="5">The sequence shown here is derived from an EMBL/GenBank/DDBJ whole genome shotgun (WGS) entry which is preliminary data.</text>
</comment>
<dbReference type="RefSeq" id="WP_380662858.1">
    <property type="nucleotide sequence ID" value="NZ_JBHTCJ010000001.1"/>
</dbReference>
<keyword evidence="2" id="KW-0805">Transcription regulation</keyword>
<keyword evidence="3" id="KW-0238">DNA-binding</keyword>
<reference evidence="6" key="1">
    <citation type="journal article" date="2019" name="Int. J. Syst. Evol. Microbiol.">
        <title>The Global Catalogue of Microorganisms (GCM) 10K type strain sequencing project: providing services to taxonomists for standard genome sequencing and annotation.</title>
        <authorList>
            <consortium name="The Broad Institute Genomics Platform"/>
            <consortium name="The Broad Institute Genome Sequencing Center for Infectious Disease"/>
            <person name="Wu L."/>
            <person name="Ma J."/>
        </authorList>
    </citation>
    <scope>NUCLEOTIDE SEQUENCE [LARGE SCALE GENOMIC DNA]</scope>
    <source>
        <strain evidence="6">WLHS5</strain>
    </source>
</reference>
<dbReference type="Pfam" id="PF03965">
    <property type="entry name" value="Penicillinase_R"/>
    <property type="match status" value="1"/>
</dbReference>
<dbReference type="InterPro" id="IPR005650">
    <property type="entry name" value="BlaI_family"/>
</dbReference>
<proteinExistence type="inferred from homology"/>
<evidence type="ECO:0000256" key="3">
    <source>
        <dbReference type="ARBA" id="ARBA00023125"/>
    </source>
</evidence>
<evidence type="ECO:0000256" key="1">
    <source>
        <dbReference type="ARBA" id="ARBA00011046"/>
    </source>
</evidence>
<dbReference type="Gene3D" id="6.10.140.850">
    <property type="match status" value="1"/>
</dbReference>
<sequence>MAEEVEVRGFGELEGAIMGRMWSRGTPATVRQMVEELRDERNPAYTTVMTVMDILHRKGWLSREREGRAYRYVPTVTREEHAAQLMREALSEGQNTEAVLMHFLEGGTPEEAASVREVLQKLAGKEPKR</sequence>
<dbReference type="InterPro" id="IPR036388">
    <property type="entry name" value="WH-like_DNA-bd_sf"/>
</dbReference>
<organism evidence="5 6">
    <name type="scientific">Saccharopolyspora griseoalba</name>
    <dbReference type="NCBI Taxonomy" id="1431848"/>
    <lineage>
        <taxon>Bacteria</taxon>
        <taxon>Bacillati</taxon>
        <taxon>Actinomycetota</taxon>
        <taxon>Actinomycetes</taxon>
        <taxon>Pseudonocardiales</taxon>
        <taxon>Pseudonocardiaceae</taxon>
        <taxon>Saccharopolyspora</taxon>
    </lineage>
</organism>
<protein>
    <submittedName>
        <fullName evidence="5">BlaI/MecI/CopY family transcriptional regulator</fullName>
    </submittedName>
</protein>
<evidence type="ECO:0000256" key="2">
    <source>
        <dbReference type="ARBA" id="ARBA00023015"/>
    </source>
</evidence>
<comment type="similarity">
    <text evidence="1">Belongs to the BlaI transcriptional regulatory family.</text>
</comment>
<dbReference type="EMBL" id="JBHTCJ010000001">
    <property type="protein sequence ID" value="MFC7339901.1"/>
    <property type="molecule type" value="Genomic_DNA"/>
</dbReference>
<keyword evidence="6" id="KW-1185">Reference proteome</keyword>
<dbReference type="InterPro" id="IPR036390">
    <property type="entry name" value="WH_DNA-bd_sf"/>
</dbReference>